<evidence type="ECO:0000313" key="5">
    <source>
        <dbReference type="Proteomes" id="UP000800200"/>
    </source>
</evidence>
<reference evidence="4" key="1">
    <citation type="journal article" date="2020" name="Stud. Mycol.">
        <title>101 Dothideomycetes genomes: a test case for predicting lifestyles and emergence of pathogens.</title>
        <authorList>
            <person name="Haridas S."/>
            <person name="Albert R."/>
            <person name="Binder M."/>
            <person name="Bloem J."/>
            <person name="Labutti K."/>
            <person name="Salamov A."/>
            <person name="Andreopoulos B."/>
            <person name="Baker S."/>
            <person name="Barry K."/>
            <person name="Bills G."/>
            <person name="Bluhm B."/>
            <person name="Cannon C."/>
            <person name="Castanera R."/>
            <person name="Culley D."/>
            <person name="Daum C."/>
            <person name="Ezra D."/>
            <person name="Gonzalez J."/>
            <person name="Henrissat B."/>
            <person name="Kuo A."/>
            <person name="Liang C."/>
            <person name="Lipzen A."/>
            <person name="Lutzoni F."/>
            <person name="Magnuson J."/>
            <person name="Mondo S."/>
            <person name="Nolan M."/>
            <person name="Ohm R."/>
            <person name="Pangilinan J."/>
            <person name="Park H.-J."/>
            <person name="Ramirez L."/>
            <person name="Alfaro M."/>
            <person name="Sun H."/>
            <person name="Tritt A."/>
            <person name="Yoshinaga Y."/>
            <person name="Zwiers L.-H."/>
            <person name="Turgeon B."/>
            <person name="Goodwin S."/>
            <person name="Spatafora J."/>
            <person name="Crous P."/>
            <person name="Grigoriev I."/>
        </authorList>
    </citation>
    <scope>NUCLEOTIDE SEQUENCE</scope>
    <source>
        <strain evidence="4">CBS 207.26</strain>
    </source>
</reference>
<dbReference type="Gene3D" id="3.40.50.850">
    <property type="entry name" value="Isochorismatase-like"/>
    <property type="match status" value="1"/>
</dbReference>
<dbReference type="GO" id="GO:0016787">
    <property type="term" value="F:hydrolase activity"/>
    <property type="evidence" value="ECO:0007669"/>
    <property type="project" value="UniProtKB-KW"/>
</dbReference>
<evidence type="ECO:0000313" key="4">
    <source>
        <dbReference type="EMBL" id="KAF2188679.1"/>
    </source>
</evidence>
<dbReference type="SUPFAM" id="SSF52499">
    <property type="entry name" value="Isochorismatase-like hydrolases"/>
    <property type="match status" value="1"/>
</dbReference>
<dbReference type="InterPro" id="IPR036380">
    <property type="entry name" value="Isochorismatase-like_sf"/>
</dbReference>
<protein>
    <submittedName>
        <fullName evidence="4">Isochorismatase hydrolase</fullName>
    </submittedName>
</protein>
<evidence type="ECO:0000256" key="1">
    <source>
        <dbReference type="ARBA" id="ARBA00006336"/>
    </source>
</evidence>
<keyword evidence="5" id="KW-1185">Reference proteome</keyword>
<accession>A0A6A6EDQ3</accession>
<dbReference type="Proteomes" id="UP000800200">
    <property type="component" value="Unassembled WGS sequence"/>
</dbReference>
<proteinExistence type="inferred from homology"/>
<sequence>MSSDRSPADSYPRSGFCQNIGWARYPALLLTDVCNAYWTKDFSLNTPSNPTSTAAPASIGRLVAAARNWVPGLEPKEGEIIIPKQYPSAFFATDLGTRLQVKGVDIIVICGAVSDACGDRSPEIHDVNVLDMNVKMTDVVPEAEAIEKLKAGWK</sequence>
<dbReference type="OrthoDB" id="1739143at2759"/>
<name>A0A6A6EDQ3_9PEZI</name>
<dbReference type="PANTHER" id="PTHR43540">
    <property type="entry name" value="PEROXYUREIDOACRYLATE/UREIDOACRYLATE AMIDOHYDROLASE-RELATED"/>
    <property type="match status" value="1"/>
</dbReference>
<dbReference type="PANTHER" id="PTHR43540:SF1">
    <property type="entry name" value="ISOCHORISMATASE HYDROLASE"/>
    <property type="match status" value="1"/>
</dbReference>
<dbReference type="InterPro" id="IPR050272">
    <property type="entry name" value="Isochorismatase-like_hydrls"/>
</dbReference>
<organism evidence="4 5">
    <name type="scientific">Zopfia rhizophila CBS 207.26</name>
    <dbReference type="NCBI Taxonomy" id="1314779"/>
    <lineage>
        <taxon>Eukaryota</taxon>
        <taxon>Fungi</taxon>
        <taxon>Dikarya</taxon>
        <taxon>Ascomycota</taxon>
        <taxon>Pezizomycotina</taxon>
        <taxon>Dothideomycetes</taxon>
        <taxon>Dothideomycetes incertae sedis</taxon>
        <taxon>Zopfiaceae</taxon>
        <taxon>Zopfia</taxon>
    </lineage>
</organism>
<dbReference type="EMBL" id="ML994623">
    <property type="protein sequence ID" value="KAF2188679.1"/>
    <property type="molecule type" value="Genomic_DNA"/>
</dbReference>
<dbReference type="InterPro" id="IPR000868">
    <property type="entry name" value="Isochorismatase-like_dom"/>
</dbReference>
<keyword evidence="2 4" id="KW-0378">Hydrolase</keyword>
<gene>
    <name evidence="4" type="ORF">K469DRAFT_737451</name>
</gene>
<comment type="similarity">
    <text evidence="1">Belongs to the isochorismatase family.</text>
</comment>
<dbReference type="AlphaFoldDB" id="A0A6A6EDQ3"/>
<evidence type="ECO:0000256" key="2">
    <source>
        <dbReference type="ARBA" id="ARBA00022801"/>
    </source>
</evidence>
<feature type="domain" description="Isochorismatase-like" evidence="3">
    <location>
        <begin position="69"/>
        <end position="117"/>
    </location>
</feature>
<evidence type="ECO:0000259" key="3">
    <source>
        <dbReference type="Pfam" id="PF00857"/>
    </source>
</evidence>
<dbReference type="Pfam" id="PF00857">
    <property type="entry name" value="Isochorismatase"/>
    <property type="match status" value="1"/>
</dbReference>